<dbReference type="AlphaFoldDB" id="A0A8H3F2I5"/>
<dbReference type="EMBL" id="CAJPDQ010000011">
    <property type="protein sequence ID" value="CAF9916879.1"/>
    <property type="molecule type" value="Genomic_DNA"/>
</dbReference>
<evidence type="ECO:0000256" key="1">
    <source>
        <dbReference type="SAM" id="MobiDB-lite"/>
    </source>
</evidence>
<reference evidence="2" key="1">
    <citation type="submission" date="2021-03" db="EMBL/GenBank/DDBJ databases">
        <authorList>
            <person name="Tagirdzhanova G."/>
        </authorList>
    </citation>
    <scope>NUCLEOTIDE SEQUENCE</scope>
</reference>
<evidence type="ECO:0000313" key="2">
    <source>
        <dbReference type="EMBL" id="CAF9916879.1"/>
    </source>
</evidence>
<gene>
    <name evidence="2" type="ORF">GOMPHAMPRED_001135</name>
</gene>
<evidence type="ECO:0000313" key="3">
    <source>
        <dbReference type="Proteomes" id="UP000664169"/>
    </source>
</evidence>
<comment type="caution">
    <text evidence="2">The sequence shown here is derived from an EMBL/GenBank/DDBJ whole genome shotgun (WGS) entry which is preliminary data.</text>
</comment>
<organism evidence="2 3">
    <name type="scientific">Gomphillus americanus</name>
    <dbReference type="NCBI Taxonomy" id="1940652"/>
    <lineage>
        <taxon>Eukaryota</taxon>
        <taxon>Fungi</taxon>
        <taxon>Dikarya</taxon>
        <taxon>Ascomycota</taxon>
        <taxon>Pezizomycotina</taxon>
        <taxon>Lecanoromycetes</taxon>
        <taxon>OSLEUM clade</taxon>
        <taxon>Ostropomycetidae</taxon>
        <taxon>Ostropales</taxon>
        <taxon>Graphidaceae</taxon>
        <taxon>Gomphilloideae</taxon>
        <taxon>Gomphillus</taxon>
    </lineage>
</organism>
<dbReference type="Proteomes" id="UP000664169">
    <property type="component" value="Unassembled WGS sequence"/>
</dbReference>
<proteinExistence type="predicted"/>
<name>A0A8H3F2I5_9LECA</name>
<protein>
    <submittedName>
        <fullName evidence="2">Uncharacterized protein</fullName>
    </submittedName>
</protein>
<sequence length="130" mass="14420">MVVHNKPAAVLAITEVCQEDKNELEELSGSEALSSASEEEAAAIAEGKKREEASKKSYVVKYGLRTKTPSTEVGEMLLDIGEDWRKSTKVSNGGANSLRRAGSDQTRGHFFSQIDSRTWKRGIQWWKATF</sequence>
<accession>A0A8H3F2I5</accession>
<feature type="region of interest" description="Disordered" evidence="1">
    <location>
        <begin position="24"/>
        <end position="53"/>
    </location>
</feature>
<keyword evidence="3" id="KW-1185">Reference proteome</keyword>